<reference evidence="1 2" key="1">
    <citation type="journal article" date="2022" name="New Phytol.">
        <title>Ecological generalism drives hyperdiversity of secondary metabolite gene clusters in xylarialean endophytes.</title>
        <authorList>
            <person name="Franco M.E.E."/>
            <person name="Wisecaver J.H."/>
            <person name="Arnold A.E."/>
            <person name="Ju Y.M."/>
            <person name="Slot J.C."/>
            <person name="Ahrendt S."/>
            <person name="Moore L.P."/>
            <person name="Eastman K.E."/>
            <person name="Scott K."/>
            <person name="Konkel Z."/>
            <person name="Mondo S.J."/>
            <person name="Kuo A."/>
            <person name="Hayes R.D."/>
            <person name="Haridas S."/>
            <person name="Andreopoulos B."/>
            <person name="Riley R."/>
            <person name="LaButti K."/>
            <person name="Pangilinan J."/>
            <person name="Lipzen A."/>
            <person name="Amirebrahimi M."/>
            <person name="Yan J."/>
            <person name="Adam C."/>
            <person name="Keymanesh K."/>
            <person name="Ng V."/>
            <person name="Louie K."/>
            <person name="Northen T."/>
            <person name="Drula E."/>
            <person name="Henrissat B."/>
            <person name="Hsieh H.M."/>
            <person name="Youens-Clark K."/>
            <person name="Lutzoni F."/>
            <person name="Miadlikowska J."/>
            <person name="Eastwood D.C."/>
            <person name="Hamelin R.C."/>
            <person name="Grigoriev I.V."/>
            <person name="U'Ren J.M."/>
        </authorList>
    </citation>
    <scope>NUCLEOTIDE SEQUENCE [LARGE SCALE GENOMIC DNA]</scope>
    <source>
        <strain evidence="1 2">CBS 119005</strain>
    </source>
</reference>
<dbReference type="EMBL" id="MU393482">
    <property type="protein sequence ID" value="KAI4864752.1"/>
    <property type="molecule type" value="Genomic_DNA"/>
</dbReference>
<evidence type="ECO:0000313" key="2">
    <source>
        <dbReference type="Proteomes" id="UP001497700"/>
    </source>
</evidence>
<organism evidence="1 2">
    <name type="scientific">Hypoxylon rubiginosum</name>
    <dbReference type="NCBI Taxonomy" id="110542"/>
    <lineage>
        <taxon>Eukaryota</taxon>
        <taxon>Fungi</taxon>
        <taxon>Dikarya</taxon>
        <taxon>Ascomycota</taxon>
        <taxon>Pezizomycotina</taxon>
        <taxon>Sordariomycetes</taxon>
        <taxon>Xylariomycetidae</taxon>
        <taxon>Xylariales</taxon>
        <taxon>Hypoxylaceae</taxon>
        <taxon>Hypoxylon</taxon>
    </lineage>
</organism>
<feature type="non-terminal residue" evidence="1">
    <location>
        <position position="252"/>
    </location>
</feature>
<accession>A0ACB9Z0F6</accession>
<evidence type="ECO:0000313" key="1">
    <source>
        <dbReference type="EMBL" id="KAI4864752.1"/>
    </source>
</evidence>
<sequence length="252" mass="29472">MPRAANRGSPTRRASPLARFNPTNSKSRPRLNSIQERRLCPSKPRLRLETTQRDVFDWYEKNNYRDDGGAIFSPEWQCRLKKWGEEFDSRVSNIHDTIELHQHSPTELELGCLFQAHPILAFSLWHVLQACYELDRLICGTTIPERKEIIKWQDWRPFQYLLSPEIKTSWRDKLRVLSSEAAEPTDNFKREDVVRRLHHIAHAVHTLEEAFATLTSIFKARELEKSCAAWVLDAVQGSIDTRYHLIERTSAP</sequence>
<name>A0ACB9Z0F6_9PEZI</name>
<dbReference type="Proteomes" id="UP001497700">
    <property type="component" value="Unassembled WGS sequence"/>
</dbReference>
<proteinExistence type="predicted"/>
<gene>
    <name evidence="1" type="ORF">F4820DRAFT_422877</name>
</gene>
<keyword evidence="2" id="KW-1185">Reference proteome</keyword>
<comment type="caution">
    <text evidence="1">The sequence shown here is derived from an EMBL/GenBank/DDBJ whole genome shotgun (WGS) entry which is preliminary data.</text>
</comment>
<protein>
    <submittedName>
        <fullName evidence="1">Uncharacterized protein</fullName>
    </submittedName>
</protein>